<evidence type="ECO:0000313" key="1">
    <source>
        <dbReference type="EMBL" id="ADL25155.1"/>
    </source>
</evidence>
<name>D9S6J2_FIBSS</name>
<dbReference type="Proteomes" id="UP000000517">
    <property type="component" value="Chromosome"/>
</dbReference>
<protein>
    <submittedName>
        <fullName evidence="1">Uncharacterized protein</fullName>
    </submittedName>
</protein>
<proteinExistence type="predicted"/>
<dbReference type="HOGENOM" id="CLU_3310110_0_0_0"/>
<dbReference type="EMBL" id="CP002158">
    <property type="protein sequence ID" value="ADL25155.1"/>
    <property type="molecule type" value="Genomic_DNA"/>
</dbReference>
<organism evidence="1 2">
    <name type="scientific">Fibrobacter succinogenes (strain ATCC 19169 / S85)</name>
    <dbReference type="NCBI Taxonomy" id="59374"/>
    <lineage>
        <taxon>Bacteria</taxon>
        <taxon>Pseudomonadati</taxon>
        <taxon>Fibrobacterota</taxon>
        <taxon>Fibrobacteria</taxon>
        <taxon>Fibrobacterales</taxon>
        <taxon>Fibrobacteraceae</taxon>
        <taxon>Fibrobacter</taxon>
    </lineage>
</organism>
<gene>
    <name evidence="1" type="ordered locus">FSU_0486</name>
</gene>
<dbReference type="AlphaFoldDB" id="D9S6J2"/>
<dbReference type="KEGG" id="fsc:FSU_0486"/>
<reference evidence="2" key="1">
    <citation type="submission" date="2010-08" db="EMBL/GenBank/DDBJ databases">
        <title>Complete sequence of Fibrobacter succinogenes subsp. succinogenes S85.</title>
        <authorList>
            <person name="Durkin A.S."/>
            <person name="Nelson K.E."/>
            <person name="Morrison M."/>
            <person name="Forsberg C.W."/>
            <person name="Wilson D.B."/>
            <person name="Russell J.B."/>
            <person name="Cann I.K.O."/>
            <person name="Mackie R.I."/>
            <person name="White B.A."/>
        </authorList>
    </citation>
    <scope>NUCLEOTIDE SEQUENCE [LARGE SCALE GENOMIC DNA]</scope>
    <source>
        <strain evidence="2">ATCC 19169 / S85</strain>
    </source>
</reference>
<sequence>MYEIFFEKKHARLFFQACAKYVHNTSYVFFLEEPAVNAV</sequence>
<evidence type="ECO:0000313" key="2">
    <source>
        <dbReference type="Proteomes" id="UP000000517"/>
    </source>
</evidence>
<accession>D9S6J2</accession>